<dbReference type="RefSeq" id="WP_220809494.1">
    <property type="nucleotide sequence ID" value="NZ_BPMK01000014.1"/>
</dbReference>
<dbReference type="Pfam" id="PF12796">
    <property type="entry name" value="Ank_2"/>
    <property type="match status" value="1"/>
</dbReference>
<evidence type="ECO:0000256" key="2">
    <source>
        <dbReference type="ARBA" id="ARBA00023043"/>
    </source>
</evidence>
<keyword evidence="5" id="KW-1185">Reference proteome</keyword>
<reference evidence="4 5" key="1">
    <citation type="journal article" date="2022" name="Int. J. Syst. Evol. Microbiol.">
        <title>Noviherbaspirillum aridicola sp. nov., isolated from an arid soil in Pakistan.</title>
        <authorList>
            <person name="Khan I.U."/>
            <person name="Saqib M."/>
            <person name="Amin A."/>
            <person name="Hussain F."/>
            <person name="Li L."/>
            <person name="Liu Y.H."/>
            <person name="Fang B.Z."/>
            <person name="Ahmed I."/>
            <person name="Li W.J."/>
        </authorList>
    </citation>
    <scope>NUCLEOTIDE SEQUENCE [LARGE SCALE GENOMIC DNA]</scope>
    <source>
        <strain evidence="4 5">NCCP-691</strain>
    </source>
</reference>
<dbReference type="Gene3D" id="1.25.40.20">
    <property type="entry name" value="Ankyrin repeat-containing domain"/>
    <property type="match status" value="5"/>
</dbReference>
<keyword evidence="1" id="KW-0677">Repeat</keyword>
<organism evidence="4 5">
    <name type="scientific">Noviherbaspirillum aridicola</name>
    <dbReference type="NCBI Taxonomy" id="2849687"/>
    <lineage>
        <taxon>Bacteria</taxon>
        <taxon>Pseudomonadati</taxon>
        <taxon>Pseudomonadota</taxon>
        <taxon>Betaproteobacteria</taxon>
        <taxon>Burkholderiales</taxon>
        <taxon>Oxalobacteraceae</taxon>
        <taxon>Noviherbaspirillum</taxon>
    </lineage>
</organism>
<dbReference type="InterPro" id="IPR002110">
    <property type="entry name" value="Ankyrin_rpt"/>
</dbReference>
<dbReference type="Pfam" id="PF13857">
    <property type="entry name" value="Ank_5"/>
    <property type="match status" value="1"/>
</dbReference>
<evidence type="ECO:0000256" key="3">
    <source>
        <dbReference type="PROSITE-ProRule" id="PRU00023"/>
    </source>
</evidence>
<name>A0ABQ4Q799_9BURK</name>
<dbReference type="Pfam" id="PF13637">
    <property type="entry name" value="Ank_4"/>
    <property type="match status" value="2"/>
</dbReference>
<comment type="caution">
    <text evidence="4">The sequence shown here is derived from an EMBL/GenBank/DDBJ whole genome shotgun (WGS) entry which is preliminary data.</text>
</comment>
<feature type="repeat" description="ANK" evidence="3">
    <location>
        <begin position="483"/>
        <end position="515"/>
    </location>
</feature>
<evidence type="ECO:0000256" key="1">
    <source>
        <dbReference type="ARBA" id="ARBA00022737"/>
    </source>
</evidence>
<proteinExistence type="predicted"/>
<evidence type="ECO:0000313" key="4">
    <source>
        <dbReference type="EMBL" id="GIZ53070.1"/>
    </source>
</evidence>
<evidence type="ECO:0000313" key="5">
    <source>
        <dbReference type="Proteomes" id="UP000887222"/>
    </source>
</evidence>
<dbReference type="PANTHER" id="PTHR24198">
    <property type="entry name" value="ANKYRIN REPEAT AND PROTEIN KINASE DOMAIN-CONTAINING PROTEIN"/>
    <property type="match status" value="1"/>
</dbReference>
<dbReference type="Proteomes" id="UP000887222">
    <property type="component" value="Unassembled WGS sequence"/>
</dbReference>
<dbReference type="PANTHER" id="PTHR24198:SF165">
    <property type="entry name" value="ANKYRIN REPEAT-CONTAINING PROTEIN-RELATED"/>
    <property type="match status" value="1"/>
</dbReference>
<dbReference type="PROSITE" id="PS50088">
    <property type="entry name" value="ANK_REPEAT"/>
    <property type="match status" value="2"/>
</dbReference>
<dbReference type="InterPro" id="IPR036770">
    <property type="entry name" value="Ankyrin_rpt-contain_sf"/>
</dbReference>
<sequence>MPHHPGSSNVGRRLRAALAVDNPTRFRLAVKSGDVGAVRKLLENGMSPHHILEGGMSALKLAAHRGQFDVFRALLDADGVDPNPFPENELKYWLTQKRFDVVDVLLGHDKVDPNQRDANGDTLMHLAVRAGKRDWAKALLGKANLALTDKQGMTPVDLAAQSSVRMLKQMLESGVDINGRDDEGRTSLHRAVALCEDENLPALVARYLRYGADPLVKDVANKTPLEAAVEKNRPAAARALLDDARVCNSVSDSTGRRILRSAIVNSPASIPLLVTAGVNPGAPELGQTPLEHAVLQNRSESVAILLSQPGVEEGLGGSTGAALLRLAIMNSPDSIPALIAAGADPGASDETGAMPVQLAIQHDRPEIVAAMLAAGSVREHMRGRTGEALLRNAVFTSPASIAMLIEAGVNPTAFDDSGDTPLDIAVLNNRPESVAALAANPIVADAIRGPTGGRLVRDAVENSPASIAFLVAAGADPNAKAYSGKTPLELAVERGCVDSVRELLRAGADPKAGTARGGSLYDLATARGNNEIRWLLLLGAGASSSFPSIEAVLSSRS</sequence>
<dbReference type="PROSITE" id="PS50297">
    <property type="entry name" value="ANK_REP_REGION"/>
    <property type="match status" value="1"/>
</dbReference>
<gene>
    <name evidence="4" type="ORF">NCCP691_30840</name>
</gene>
<dbReference type="EMBL" id="BPMK01000014">
    <property type="protein sequence ID" value="GIZ53070.1"/>
    <property type="molecule type" value="Genomic_DNA"/>
</dbReference>
<keyword evidence="2 3" id="KW-0040">ANK repeat</keyword>
<dbReference type="SUPFAM" id="SSF48403">
    <property type="entry name" value="Ankyrin repeat"/>
    <property type="match status" value="2"/>
</dbReference>
<accession>A0ABQ4Q799</accession>
<evidence type="ECO:0008006" key="6">
    <source>
        <dbReference type="Google" id="ProtNLM"/>
    </source>
</evidence>
<feature type="repeat" description="ANK" evidence="3">
    <location>
        <begin position="183"/>
        <end position="219"/>
    </location>
</feature>
<protein>
    <recommendedName>
        <fullName evidence="6">Ankyrin repeat protein</fullName>
    </recommendedName>
</protein>
<dbReference type="SMART" id="SM00248">
    <property type="entry name" value="ANK"/>
    <property type="match status" value="10"/>
</dbReference>